<keyword evidence="9" id="KW-1185">Reference proteome</keyword>
<dbReference type="InterPro" id="IPR027417">
    <property type="entry name" value="P-loop_NTPase"/>
</dbReference>
<dbReference type="Proteomes" id="UP000526125">
    <property type="component" value="Unassembled WGS sequence"/>
</dbReference>
<dbReference type="InterPro" id="IPR045063">
    <property type="entry name" value="Dynamin_N"/>
</dbReference>
<dbReference type="SUPFAM" id="SSF47413">
    <property type="entry name" value="lambda repressor-like DNA-binding domains"/>
    <property type="match status" value="1"/>
</dbReference>
<reference evidence="8 9" key="1">
    <citation type="submission" date="2020-05" db="EMBL/GenBank/DDBJ databases">
        <title>Genome Sequencing of Type Strains.</title>
        <authorList>
            <person name="Lemaire J.F."/>
            <person name="Inderbitzin P."/>
            <person name="Gregorio O.A."/>
            <person name="Collins S.B."/>
            <person name="Wespe N."/>
            <person name="Knight-Connoni V."/>
        </authorList>
    </citation>
    <scope>NUCLEOTIDE SEQUENCE [LARGE SCALE GENOMIC DNA]</scope>
    <source>
        <strain evidence="8 9">LMG 21957</strain>
    </source>
</reference>
<gene>
    <name evidence="8" type="ORF">HP552_07545</name>
</gene>
<evidence type="ECO:0000256" key="1">
    <source>
        <dbReference type="ARBA" id="ARBA00004370"/>
    </source>
</evidence>
<dbReference type="Gene3D" id="3.40.50.300">
    <property type="entry name" value="P-loop containing nucleotide triphosphate hydrolases"/>
    <property type="match status" value="1"/>
</dbReference>
<keyword evidence="6" id="KW-1133">Transmembrane helix</keyword>
<proteinExistence type="predicted"/>
<feature type="transmembrane region" description="Helical" evidence="6">
    <location>
        <begin position="598"/>
        <end position="619"/>
    </location>
</feature>
<sequence>MKDFDLKGLREKLGYTQAELASALQCGQDYISRMESNPGNMSLEFFMNLCSVARMLPNDVLSNFKLEQPKALVIPNVYGEESLKKNALKYYIAPTMELFKKKPEYQTAIKKISELDDLINIYGAKPLVALLGPSDAGKSTMINSLTGIDALLSQWTPTTSSTVYVKHINDKPAWMGENHVSIFKAEAHDKGWNFRRIHDIEYCRDHALHVGNYDILEKYCNRNSNKLHKEVDSAVVYLDSNILLSCDIVDLPGFGTEDMDDTVRAQRAKDEADIVLFLCQSNSFLNKQSDILFLKDVIRTLPVLNTKEVPLLSNLFVIASQAHVVGPEKIPQVLETRSIAFSEQLSDELIKQIFNVSKREFVEIFKTRFFSYSLDTPVLREEFENAFRELLVNSLPTIRKARLNKAIEDFKNESRTLFANEVQKYETILRDRENSKKEYEKAVREKPQKFEEINALRNQLISFIDKSQKSNTLEIKLWEKETITEKYIINLINEKNYDKKQAKEYLLSNISDLYYAKMQEILKGSASEFNTMLTQFFKDVEKKANSLSKISVGNVQIPFDFKGALAGGIAGASVLGGLGLWAATVGNLGGYILVAKGVSLLSALGISVGGTAAAASFVAMIGGPITIGIALAIGAFAIVTSLFGDGWKKRLAKEVIKTLEKEKVINSYSDAITKFWDDSKIGLNEVVEGILQKIEEHLDNLKTIIETSDPRTIEDMITINKGLEDFFGQLPWEGSENLKALPTQNMSMSI</sequence>
<evidence type="ECO:0000256" key="3">
    <source>
        <dbReference type="ARBA" id="ARBA00022801"/>
    </source>
</evidence>
<dbReference type="CDD" id="cd00093">
    <property type="entry name" value="HTH_XRE"/>
    <property type="match status" value="1"/>
</dbReference>
<evidence type="ECO:0000256" key="5">
    <source>
        <dbReference type="ARBA" id="ARBA00023136"/>
    </source>
</evidence>
<evidence type="ECO:0000313" key="8">
    <source>
        <dbReference type="EMBL" id="NUU75093.1"/>
    </source>
</evidence>
<dbReference type="GO" id="GO:0008053">
    <property type="term" value="P:mitochondrial fusion"/>
    <property type="evidence" value="ECO:0007669"/>
    <property type="project" value="TreeGrafter"/>
</dbReference>
<evidence type="ECO:0000256" key="2">
    <source>
        <dbReference type="ARBA" id="ARBA00022741"/>
    </source>
</evidence>
<dbReference type="EMBL" id="JABMCB010000165">
    <property type="protein sequence ID" value="NUU75093.1"/>
    <property type="molecule type" value="Genomic_DNA"/>
</dbReference>
<feature type="transmembrane region" description="Helical" evidence="6">
    <location>
        <begin position="625"/>
        <end position="644"/>
    </location>
</feature>
<keyword evidence="5 6" id="KW-0472">Membrane</keyword>
<evidence type="ECO:0000313" key="9">
    <source>
        <dbReference type="Proteomes" id="UP000526125"/>
    </source>
</evidence>
<evidence type="ECO:0000256" key="6">
    <source>
        <dbReference type="SAM" id="Phobius"/>
    </source>
</evidence>
<dbReference type="GO" id="GO:0003924">
    <property type="term" value="F:GTPase activity"/>
    <property type="evidence" value="ECO:0007669"/>
    <property type="project" value="InterPro"/>
</dbReference>
<dbReference type="RefSeq" id="WP_175394940.1">
    <property type="nucleotide sequence ID" value="NZ_JABMCB010000165.1"/>
</dbReference>
<protein>
    <submittedName>
        <fullName evidence="8">Helix-turn-helix domain-containing protein</fullName>
    </submittedName>
</protein>
<dbReference type="SUPFAM" id="SSF52540">
    <property type="entry name" value="P-loop containing nucleoside triphosphate hydrolases"/>
    <property type="match status" value="1"/>
</dbReference>
<dbReference type="PANTHER" id="PTHR10465">
    <property type="entry name" value="TRANSMEMBRANE GTPASE FZO1"/>
    <property type="match status" value="1"/>
</dbReference>
<comment type="caution">
    <text evidence="8">The sequence shown here is derived from an EMBL/GenBank/DDBJ whole genome shotgun (WGS) entry which is preliminary data.</text>
</comment>
<dbReference type="GO" id="GO:0016020">
    <property type="term" value="C:membrane"/>
    <property type="evidence" value="ECO:0007669"/>
    <property type="project" value="UniProtKB-SubCell"/>
</dbReference>
<dbReference type="InterPro" id="IPR027094">
    <property type="entry name" value="Mitofusin_fam"/>
</dbReference>
<keyword evidence="6" id="KW-0812">Transmembrane</keyword>
<organism evidence="8 9">
    <name type="scientific">Paenibacillus xylanilyticus</name>
    <dbReference type="NCBI Taxonomy" id="248903"/>
    <lineage>
        <taxon>Bacteria</taxon>
        <taxon>Bacillati</taxon>
        <taxon>Bacillota</taxon>
        <taxon>Bacilli</taxon>
        <taxon>Bacillales</taxon>
        <taxon>Paenibacillaceae</taxon>
        <taxon>Paenibacillus</taxon>
    </lineage>
</organism>
<dbReference type="PROSITE" id="PS50943">
    <property type="entry name" value="HTH_CROC1"/>
    <property type="match status" value="1"/>
</dbReference>
<dbReference type="SMART" id="SM00530">
    <property type="entry name" value="HTH_XRE"/>
    <property type="match status" value="1"/>
</dbReference>
<feature type="transmembrane region" description="Helical" evidence="6">
    <location>
        <begin position="564"/>
        <end position="586"/>
    </location>
</feature>
<dbReference type="InterPro" id="IPR001387">
    <property type="entry name" value="Cro/C1-type_HTH"/>
</dbReference>
<dbReference type="Pfam" id="PF01381">
    <property type="entry name" value="HTH_3"/>
    <property type="match status" value="1"/>
</dbReference>
<dbReference type="PANTHER" id="PTHR10465:SF0">
    <property type="entry name" value="SARCALUMENIN"/>
    <property type="match status" value="1"/>
</dbReference>
<name>A0A7Y6BV27_9BACL</name>
<dbReference type="Pfam" id="PF00350">
    <property type="entry name" value="Dynamin_N"/>
    <property type="match status" value="1"/>
</dbReference>
<dbReference type="GO" id="GO:0005525">
    <property type="term" value="F:GTP binding"/>
    <property type="evidence" value="ECO:0007669"/>
    <property type="project" value="UniProtKB-KW"/>
</dbReference>
<dbReference type="Gene3D" id="1.10.260.40">
    <property type="entry name" value="lambda repressor-like DNA-binding domains"/>
    <property type="match status" value="1"/>
</dbReference>
<keyword evidence="3" id="KW-0378">Hydrolase</keyword>
<feature type="domain" description="HTH cro/C1-type" evidence="7">
    <location>
        <begin position="6"/>
        <end position="60"/>
    </location>
</feature>
<keyword evidence="2" id="KW-0547">Nucleotide-binding</keyword>
<dbReference type="InterPro" id="IPR010982">
    <property type="entry name" value="Lambda_DNA-bd_dom_sf"/>
</dbReference>
<dbReference type="AlphaFoldDB" id="A0A7Y6BV27"/>
<evidence type="ECO:0000259" key="7">
    <source>
        <dbReference type="PROSITE" id="PS50943"/>
    </source>
</evidence>
<keyword evidence="4" id="KW-0342">GTP-binding</keyword>
<comment type="subcellular location">
    <subcellularLocation>
        <location evidence="1">Membrane</location>
    </subcellularLocation>
</comment>
<dbReference type="GO" id="GO:0003677">
    <property type="term" value="F:DNA binding"/>
    <property type="evidence" value="ECO:0007669"/>
    <property type="project" value="InterPro"/>
</dbReference>
<accession>A0A7Y6BV27</accession>
<evidence type="ECO:0000256" key="4">
    <source>
        <dbReference type="ARBA" id="ARBA00023134"/>
    </source>
</evidence>